<protein>
    <recommendedName>
        <fullName evidence="5">DUF1736 domain-containing protein</fullName>
    </recommendedName>
</protein>
<keyword evidence="3 4" id="KW-0472">Membrane</keyword>
<dbReference type="PANTHER" id="PTHR44395">
    <property type="match status" value="1"/>
</dbReference>
<evidence type="ECO:0000256" key="2">
    <source>
        <dbReference type="ARBA" id="ARBA00022803"/>
    </source>
</evidence>
<dbReference type="EMBL" id="JALNTZ010000003">
    <property type="protein sequence ID" value="KAJ3658511.1"/>
    <property type="molecule type" value="Genomic_DNA"/>
</dbReference>
<evidence type="ECO:0000259" key="5">
    <source>
        <dbReference type="Pfam" id="PF08409"/>
    </source>
</evidence>
<dbReference type="GO" id="GO:0005783">
    <property type="term" value="C:endoplasmic reticulum"/>
    <property type="evidence" value="ECO:0007669"/>
    <property type="project" value="TreeGrafter"/>
</dbReference>
<keyword evidence="1" id="KW-0677">Repeat</keyword>
<evidence type="ECO:0000313" key="6">
    <source>
        <dbReference type="EMBL" id="KAJ3658511.1"/>
    </source>
</evidence>
<dbReference type="InterPro" id="IPR013618">
    <property type="entry name" value="TMTC_DUF1736"/>
</dbReference>
<feature type="transmembrane region" description="Helical" evidence="4">
    <location>
        <begin position="35"/>
        <end position="53"/>
    </location>
</feature>
<keyword evidence="2" id="KW-0802">TPR repeat</keyword>
<organism evidence="6 7">
    <name type="scientific">Zophobas morio</name>
    <dbReference type="NCBI Taxonomy" id="2755281"/>
    <lineage>
        <taxon>Eukaryota</taxon>
        <taxon>Metazoa</taxon>
        <taxon>Ecdysozoa</taxon>
        <taxon>Arthropoda</taxon>
        <taxon>Hexapoda</taxon>
        <taxon>Insecta</taxon>
        <taxon>Pterygota</taxon>
        <taxon>Neoptera</taxon>
        <taxon>Endopterygota</taxon>
        <taxon>Coleoptera</taxon>
        <taxon>Polyphaga</taxon>
        <taxon>Cucujiformia</taxon>
        <taxon>Tenebrionidae</taxon>
        <taxon>Zophobas</taxon>
    </lineage>
</organism>
<dbReference type="GO" id="GO:0035269">
    <property type="term" value="P:protein O-linked glycosylation via mannose"/>
    <property type="evidence" value="ECO:0007669"/>
    <property type="project" value="TreeGrafter"/>
</dbReference>
<reference evidence="6" key="1">
    <citation type="journal article" date="2023" name="G3 (Bethesda)">
        <title>Whole genome assemblies of Zophobas morio and Tenebrio molitor.</title>
        <authorList>
            <person name="Kaur S."/>
            <person name="Stinson S.A."/>
            <person name="diCenzo G.C."/>
        </authorList>
    </citation>
    <scope>NUCLEOTIDE SEQUENCE</scope>
    <source>
        <strain evidence="6">QUZm001</strain>
    </source>
</reference>
<name>A0AA38IRE5_9CUCU</name>
<proteinExistence type="predicted"/>
<keyword evidence="4" id="KW-1133">Transmembrane helix</keyword>
<accession>A0AA38IRE5</accession>
<comment type="caution">
    <text evidence="6">The sequence shown here is derived from an EMBL/GenBank/DDBJ whole genome shotgun (WGS) entry which is preliminary data.</text>
</comment>
<sequence>MCSMFLPELSSFVAAMLFVVHPIHTEAVTGVVGRAETLSSVFFLAAFMLYTKASRSKKSTGWKYLIPSMMSIATAMLCKEQGITVAGVCAAYEIFVTQKVRLPEIKHVVKAAITAKSSYHLPWSSEATKRLLVLSATTLCLLLARLQIMGSQLPVFTRFDNPASVAPTPARQLTYHYLISVNLWLLLFPCNLCCDWTMGTIPLVESFVDPRNLSTIAAYTFFMALFITAYTTENRQQRVTILMVSRWQMAFLRIHSF</sequence>
<dbReference type="AlphaFoldDB" id="A0AA38IRE5"/>
<dbReference type="PANTHER" id="PTHR44395:SF1">
    <property type="entry name" value="PROTEIN O-MANNOSYL-TRANSFERASE TMTC3"/>
    <property type="match status" value="1"/>
</dbReference>
<feature type="domain" description="DUF1736" evidence="5">
    <location>
        <begin position="151"/>
        <end position="222"/>
    </location>
</feature>
<keyword evidence="4" id="KW-0812">Transmembrane</keyword>
<evidence type="ECO:0000256" key="1">
    <source>
        <dbReference type="ARBA" id="ARBA00022737"/>
    </source>
</evidence>
<gene>
    <name evidence="6" type="ORF">Zmor_010246</name>
</gene>
<dbReference type="Proteomes" id="UP001168821">
    <property type="component" value="Unassembled WGS sequence"/>
</dbReference>
<evidence type="ECO:0000256" key="4">
    <source>
        <dbReference type="SAM" id="Phobius"/>
    </source>
</evidence>
<evidence type="ECO:0000313" key="7">
    <source>
        <dbReference type="Proteomes" id="UP001168821"/>
    </source>
</evidence>
<evidence type="ECO:0000256" key="3">
    <source>
        <dbReference type="ARBA" id="ARBA00023136"/>
    </source>
</evidence>
<feature type="transmembrane region" description="Helical" evidence="4">
    <location>
        <begin position="213"/>
        <end position="232"/>
    </location>
</feature>
<dbReference type="GO" id="GO:0000030">
    <property type="term" value="F:mannosyltransferase activity"/>
    <property type="evidence" value="ECO:0007669"/>
    <property type="project" value="TreeGrafter"/>
</dbReference>
<dbReference type="Pfam" id="PF08409">
    <property type="entry name" value="TMTC_DUF1736"/>
    <property type="match status" value="1"/>
</dbReference>
<keyword evidence="7" id="KW-1185">Reference proteome</keyword>